<reference evidence="2" key="2">
    <citation type="submission" date="2025-08" db="UniProtKB">
        <authorList>
            <consortium name="RefSeq"/>
        </authorList>
    </citation>
    <scope>IDENTIFICATION</scope>
</reference>
<gene>
    <name evidence="2" type="ORF">An08g10580</name>
</gene>
<organism evidence="2">
    <name type="scientific">Aspergillus niger</name>
    <dbReference type="NCBI Taxonomy" id="5061"/>
    <lineage>
        <taxon>Eukaryota</taxon>
        <taxon>Fungi</taxon>
        <taxon>Dikarya</taxon>
        <taxon>Ascomycota</taxon>
        <taxon>Pezizomycotina</taxon>
        <taxon>Eurotiomycetes</taxon>
        <taxon>Eurotiomycetidae</taxon>
        <taxon>Eurotiales</taxon>
        <taxon>Aspergillaceae</taxon>
        <taxon>Aspergillus</taxon>
        <taxon>Aspergillus subgen. Circumdati</taxon>
    </lineage>
</organism>
<name>A0AAJ8BUK6_ASPNG</name>
<dbReference type="KEGG" id="ang:An08g10580"/>
<evidence type="ECO:0000313" key="2">
    <source>
        <dbReference type="RefSeq" id="XP_059604165.1"/>
    </source>
</evidence>
<feature type="compositionally biased region" description="Polar residues" evidence="1">
    <location>
        <begin position="46"/>
        <end position="72"/>
    </location>
</feature>
<dbReference type="AlphaFoldDB" id="A0AAJ8BUK6"/>
<feature type="region of interest" description="Disordered" evidence="1">
    <location>
        <begin position="42"/>
        <end position="90"/>
    </location>
</feature>
<protein>
    <submittedName>
        <fullName evidence="2">Uncharacterized protein</fullName>
    </submittedName>
</protein>
<evidence type="ECO:0000256" key="1">
    <source>
        <dbReference type="SAM" id="MobiDB-lite"/>
    </source>
</evidence>
<accession>A0AAJ8BUK6</accession>
<dbReference type="RefSeq" id="XP_059604165.1">
    <property type="nucleotide sequence ID" value="XM_059749376.1"/>
</dbReference>
<dbReference type="GeneID" id="10098335"/>
<reference evidence="2" key="1">
    <citation type="submission" date="2025-02" db="EMBL/GenBank/DDBJ databases">
        <authorList>
            <consortium name="NCBI Genome Project"/>
        </authorList>
    </citation>
    <scope>NUCLEOTIDE SEQUENCE</scope>
</reference>
<proteinExistence type="predicted"/>
<sequence length="111" mass="11826">MGFIEKLQASMLSPAPRNFLPVTTTPYPRASRAMLVANTAAPFQGFPTSTGNTSTSADPTPRQGPSPSTRQAATGRPLRGDRLATRAGGDAPFSSFFKRCLFVLLDYQSSS</sequence>